<evidence type="ECO:0000256" key="1">
    <source>
        <dbReference type="SAM" id="SignalP"/>
    </source>
</evidence>
<dbReference type="PANTHER" id="PTHR39176">
    <property type="entry name" value="PERIPLASMIC PROTEIN-RELATED"/>
    <property type="match status" value="1"/>
</dbReference>
<feature type="domain" description="Lysozyme inhibitor LprI-like N-terminal" evidence="2">
    <location>
        <begin position="34"/>
        <end position="109"/>
    </location>
</feature>
<feature type="signal peptide" evidence="1">
    <location>
        <begin position="1"/>
        <end position="22"/>
    </location>
</feature>
<protein>
    <recommendedName>
        <fullName evidence="2">Lysozyme inhibitor LprI-like N-terminal domain-containing protein</fullName>
    </recommendedName>
</protein>
<evidence type="ECO:0000313" key="4">
    <source>
        <dbReference type="Proteomes" id="UP000194161"/>
    </source>
</evidence>
<name>A0A1W6ZFR0_9BORD</name>
<keyword evidence="1" id="KW-0732">Signal</keyword>
<dbReference type="Proteomes" id="UP000194161">
    <property type="component" value="Chromosome"/>
</dbReference>
<dbReference type="EMBL" id="CP021111">
    <property type="protein sequence ID" value="ARP96243.1"/>
    <property type="molecule type" value="Genomic_DNA"/>
</dbReference>
<gene>
    <name evidence="3" type="ORF">CAL15_18810</name>
</gene>
<dbReference type="OrthoDB" id="7340239at2"/>
<dbReference type="PROSITE" id="PS51257">
    <property type="entry name" value="PROKAR_LIPOPROTEIN"/>
    <property type="match status" value="1"/>
</dbReference>
<proteinExistence type="predicted"/>
<dbReference type="Gene3D" id="1.20.1270.180">
    <property type="match status" value="1"/>
</dbReference>
<keyword evidence="4" id="KW-1185">Reference proteome</keyword>
<dbReference type="InterPro" id="IPR009739">
    <property type="entry name" value="LprI-like_N"/>
</dbReference>
<dbReference type="Pfam" id="PF07007">
    <property type="entry name" value="LprI"/>
    <property type="match status" value="1"/>
</dbReference>
<reference evidence="3 4" key="1">
    <citation type="submission" date="2017-05" db="EMBL/GenBank/DDBJ databases">
        <title>Complete and WGS of Bordetella genogroups.</title>
        <authorList>
            <person name="Spilker T."/>
            <person name="LiPuma J."/>
        </authorList>
    </citation>
    <scope>NUCLEOTIDE SEQUENCE [LARGE SCALE GENOMIC DNA]</scope>
    <source>
        <strain evidence="3 4">AU7206</strain>
    </source>
</reference>
<evidence type="ECO:0000259" key="2">
    <source>
        <dbReference type="Pfam" id="PF07007"/>
    </source>
</evidence>
<dbReference type="RefSeq" id="WP_086079896.1">
    <property type="nucleotide sequence ID" value="NZ_CP021111.1"/>
</dbReference>
<sequence length="128" mass="14116">MNKKLIVAALLSGALPMAGAGAAGCGKPRNAFDQVYCTSTEFSQADRDLNTQYGALRKLLNASQQESLKKAQLAWIRQRDEECSLEKPNGYYVNLTCAMEHTQQRLAALKERERECSSTGCNNTRLGQ</sequence>
<dbReference type="STRING" id="463040.CAL15_18810"/>
<accession>A0A1W6ZFR0</accession>
<evidence type="ECO:0000313" key="3">
    <source>
        <dbReference type="EMBL" id="ARP96243.1"/>
    </source>
</evidence>
<organism evidence="3 4">
    <name type="scientific">Bordetella genomosp. 13</name>
    <dbReference type="NCBI Taxonomy" id="463040"/>
    <lineage>
        <taxon>Bacteria</taxon>
        <taxon>Pseudomonadati</taxon>
        <taxon>Pseudomonadota</taxon>
        <taxon>Betaproteobacteria</taxon>
        <taxon>Burkholderiales</taxon>
        <taxon>Alcaligenaceae</taxon>
        <taxon>Bordetella</taxon>
    </lineage>
</organism>
<dbReference type="AlphaFoldDB" id="A0A1W6ZFR0"/>
<feature type="chain" id="PRO_5013252839" description="Lysozyme inhibitor LprI-like N-terminal domain-containing protein" evidence="1">
    <location>
        <begin position="23"/>
        <end position="128"/>
    </location>
</feature>
<dbReference type="KEGG" id="bgm:CAL15_18810"/>
<dbReference type="PANTHER" id="PTHR39176:SF1">
    <property type="entry name" value="PERIPLASMIC PROTEIN"/>
    <property type="match status" value="1"/>
</dbReference>